<evidence type="ECO:0000256" key="1">
    <source>
        <dbReference type="ARBA" id="ARBA00000085"/>
    </source>
</evidence>
<dbReference type="InterPro" id="IPR003594">
    <property type="entry name" value="HATPase_dom"/>
</dbReference>
<proteinExistence type="predicted"/>
<feature type="domain" description="Histidine kinase" evidence="10">
    <location>
        <begin position="316"/>
        <end position="521"/>
    </location>
</feature>
<keyword evidence="4" id="KW-0808">Transferase</keyword>
<dbReference type="PROSITE" id="PS50109">
    <property type="entry name" value="HIS_KIN"/>
    <property type="match status" value="1"/>
</dbReference>
<evidence type="ECO:0000256" key="2">
    <source>
        <dbReference type="ARBA" id="ARBA00012438"/>
    </source>
</evidence>
<dbReference type="EMBL" id="JAGQHS010000140">
    <property type="protein sequence ID" value="MCA9758077.1"/>
    <property type="molecule type" value="Genomic_DNA"/>
</dbReference>
<keyword evidence="6 11" id="KW-0418">Kinase</keyword>
<dbReference type="GO" id="GO:0000155">
    <property type="term" value="F:phosphorelay sensor kinase activity"/>
    <property type="evidence" value="ECO:0007669"/>
    <property type="project" value="InterPro"/>
</dbReference>
<dbReference type="CDD" id="cd00082">
    <property type="entry name" value="HisKA"/>
    <property type="match status" value="1"/>
</dbReference>
<dbReference type="Pfam" id="PF02518">
    <property type="entry name" value="HATPase_c"/>
    <property type="match status" value="1"/>
</dbReference>
<keyword evidence="7" id="KW-0067">ATP-binding</keyword>
<evidence type="ECO:0000259" key="10">
    <source>
        <dbReference type="PROSITE" id="PS50109"/>
    </source>
</evidence>
<evidence type="ECO:0000256" key="4">
    <source>
        <dbReference type="ARBA" id="ARBA00022679"/>
    </source>
</evidence>
<comment type="caution">
    <text evidence="11">The sequence shown here is derived from an EMBL/GenBank/DDBJ whole genome shotgun (WGS) entry which is preliminary data.</text>
</comment>
<name>A0A956SEW1_UNCEI</name>
<dbReference type="Gene3D" id="3.30.565.10">
    <property type="entry name" value="Histidine kinase-like ATPase, C-terminal domain"/>
    <property type="match status" value="1"/>
</dbReference>
<feature type="region of interest" description="Disordered" evidence="9">
    <location>
        <begin position="153"/>
        <end position="204"/>
    </location>
</feature>
<dbReference type="EC" id="2.7.13.3" evidence="2"/>
<dbReference type="SMART" id="SM00387">
    <property type="entry name" value="HATPase_c"/>
    <property type="match status" value="1"/>
</dbReference>
<evidence type="ECO:0000256" key="6">
    <source>
        <dbReference type="ARBA" id="ARBA00022777"/>
    </source>
</evidence>
<feature type="compositionally biased region" description="Low complexity" evidence="9">
    <location>
        <begin position="185"/>
        <end position="200"/>
    </location>
</feature>
<gene>
    <name evidence="11" type="ORF">KDA27_19950</name>
</gene>
<keyword evidence="3" id="KW-0597">Phosphoprotein</keyword>
<evidence type="ECO:0000256" key="7">
    <source>
        <dbReference type="ARBA" id="ARBA00022840"/>
    </source>
</evidence>
<reference evidence="11" key="1">
    <citation type="submission" date="2020-04" db="EMBL/GenBank/DDBJ databases">
        <authorList>
            <person name="Zhang T."/>
        </authorList>
    </citation>
    <scope>NUCLEOTIDE SEQUENCE</scope>
    <source>
        <strain evidence="11">HKST-UBA02</strain>
    </source>
</reference>
<dbReference type="Proteomes" id="UP000739538">
    <property type="component" value="Unassembled WGS sequence"/>
</dbReference>
<accession>A0A956SEW1</accession>
<dbReference type="InterPro" id="IPR005467">
    <property type="entry name" value="His_kinase_dom"/>
</dbReference>
<dbReference type="Pfam" id="PF00512">
    <property type="entry name" value="HisKA"/>
    <property type="match status" value="1"/>
</dbReference>
<feature type="compositionally biased region" description="Gly residues" evidence="9">
    <location>
        <begin position="1"/>
        <end position="25"/>
    </location>
</feature>
<keyword evidence="8" id="KW-0902">Two-component regulatory system</keyword>
<evidence type="ECO:0000313" key="12">
    <source>
        <dbReference type="Proteomes" id="UP000739538"/>
    </source>
</evidence>
<feature type="non-terminal residue" evidence="11">
    <location>
        <position position="1"/>
    </location>
</feature>
<dbReference type="InterPro" id="IPR003661">
    <property type="entry name" value="HisK_dim/P_dom"/>
</dbReference>
<evidence type="ECO:0000313" key="11">
    <source>
        <dbReference type="EMBL" id="MCA9758077.1"/>
    </source>
</evidence>
<dbReference type="InterPro" id="IPR036890">
    <property type="entry name" value="HATPase_C_sf"/>
</dbReference>
<dbReference type="AlphaFoldDB" id="A0A956SEW1"/>
<feature type="region of interest" description="Disordered" evidence="9">
    <location>
        <begin position="1"/>
        <end position="34"/>
    </location>
</feature>
<dbReference type="SUPFAM" id="SSF47384">
    <property type="entry name" value="Homodimeric domain of signal transducing histidine kinase"/>
    <property type="match status" value="1"/>
</dbReference>
<dbReference type="SUPFAM" id="SSF55874">
    <property type="entry name" value="ATPase domain of HSP90 chaperone/DNA topoisomerase II/histidine kinase"/>
    <property type="match status" value="1"/>
</dbReference>
<dbReference type="InterPro" id="IPR036097">
    <property type="entry name" value="HisK_dim/P_sf"/>
</dbReference>
<keyword evidence="5" id="KW-0547">Nucleotide-binding</keyword>
<dbReference type="SMART" id="SM00388">
    <property type="entry name" value="HisKA"/>
    <property type="match status" value="1"/>
</dbReference>
<evidence type="ECO:0000256" key="3">
    <source>
        <dbReference type="ARBA" id="ARBA00022553"/>
    </source>
</evidence>
<dbReference type="PANTHER" id="PTHR43065">
    <property type="entry name" value="SENSOR HISTIDINE KINASE"/>
    <property type="match status" value="1"/>
</dbReference>
<comment type="catalytic activity">
    <reaction evidence="1">
        <text>ATP + protein L-histidine = ADP + protein N-phospho-L-histidine.</text>
        <dbReference type="EC" id="2.7.13.3"/>
    </reaction>
</comment>
<dbReference type="GO" id="GO:0005524">
    <property type="term" value="F:ATP binding"/>
    <property type="evidence" value="ECO:0007669"/>
    <property type="project" value="UniProtKB-KW"/>
</dbReference>
<dbReference type="PRINTS" id="PR00344">
    <property type="entry name" value="BCTRLSENSOR"/>
</dbReference>
<dbReference type="PANTHER" id="PTHR43065:SF10">
    <property type="entry name" value="PEROXIDE STRESS-ACTIVATED HISTIDINE KINASE MAK3"/>
    <property type="match status" value="1"/>
</dbReference>
<organism evidence="11 12">
    <name type="scientific">Eiseniibacteriota bacterium</name>
    <dbReference type="NCBI Taxonomy" id="2212470"/>
    <lineage>
        <taxon>Bacteria</taxon>
        <taxon>Candidatus Eiseniibacteriota</taxon>
    </lineage>
</organism>
<reference evidence="11" key="2">
    <citation type="journal article" date="2021" name="Microbiome">
        <title>Successional dynamics and alternative stable states in a saline activated sludge microbial community over 9 years.</title>
        <authorList>
            <person name="Wang Y."/>
            <person name="Ye J."/>
            <person name="Ju F."/>
            <person name="Liu L."/>
            <person name="Boyd J.A."/>
            <person name="Deng Y."/>
            <person name="Parks D.H."/>
            <person name="Jiang X."/>
            <person name="Yin X."/>
            <person name="Woodcroft B.J."/>
            <person name="Tyson G.W."/>
            <person name="Hugenholtz P."/>
            <person name="Polz M.F."/>
            <person name="Zhang T."/>
        </authorList>
    </citation>
    <scope>NUCLEOTIDE SEQUENCE</scope>
    <source>
        <strain evidence="11">HKST-UBA02</strain>
    </source>
</reference>
<evidence type="ECO:0000256" key="5">
    <source>
        <dbReference type="ARBA" id="ARBA00022741"/>
    </source>
</evidence>
<evidence type="ECO:0000256" key="9">
    <source>
        <dbReference type="SAM" id="MobiDB-lite"/>
    </source>
</evidence>
<evidence type="ECO:0000256" key="8">
    <source>
        <dbReference type="ARBA" id="ARBA00023012"/>
    </source>
</evidence>
<dbReference type="Gene3D" id="1.10.287.130">
    <property type="match status" value="1"/>
</dbReference>
<dbReference type="InterPro" id="IPR004358">
    <property type="entry name" value="Sig_transdc_His_kin-like_C"/>
</dbReference>
<protein>
    <recommendedName>
        <fullName evidence="2">histidine kinase</fullName>
        <ecNumber evidence="2">2.7.13.3</ecNumber>
    </recommendedName>
</protein>
<sequence>PGGFGPGGRGGPGPGWSGGGPGAAGAGERESRFDTSETLAPILEGQTTRLRLGIKAARFGEGSRLGVAVARAGGGAIVVNVSADSLRATFDRVGPGHLFRTLGRANGVLFLAVQDSSGVLAASEGVHDLSSVQDDEWLHPLSAAALAEAVPLGASDGDRNHSDTGIDNESPRAGSDKARGKALRNRGAQGAQGARGVQGARDARPPLVTRVTDTPFGRTFEAASLVRLGDSAPVVLRVGLDASSLEGARAALLRRTWIRTGLLLVLLTLAVALLLSWQRDEVLAREVDRIGKELSAREQEAIQSQKLVAMGELASGVAHEVRNPLNAIHMIAQQLERDTGLDDDSRGQVGLIKQESRRIEGIVQQFLTFAKPRQPQLESLDLAEVVASVAKMAAPSFEAAGVSLRVTKVPAEASLDRSFVTEILENLLRNAREATPSGGEVTVALEREGDDHVLSVTDEGPGVPAELRDRIFDLYFTTKSSGTGLGLPLVAQMVASMGGRVRLDESYGPGARFVVRFPMGKERR</sequence>